<protein>
    <submittedName>
        <fullName evidence="1">Uncharacterized protein</fullName>
    </submittedName>
</protein>
<dbReference type="AlphaFoldDB" id="A0A2R6R751"/>
<dbReference type="Proteomes" id="UP000186601">
    <property type="component" value="Unassembled WGS sequence"/>
</dbReference>
<dbReference type="EMBL" id="MLYV02000277">
    <property type="protein sequence ID" value="PSS22603.1"/>
    <property type="molecule type" value="Genomic_DNA"/>
</dbReference>
<accession>A0A2R6R751</accession>
<name>A0A2R6R751_9APHY</name>
<reference evidence="1 2" key="1">
    <citation type="submission" date="2018-02" db="EMBL/GenBank/DDBJ databases">
        <title>Genome sequence of the basidiomycete white-rot fungus Phlebia centrifuga.</title>
        <authorList>
            <person name="Granchi Z."/>
            <person name="Peng M."/>
            <person name="de Vries R.P."/>
            <person name="Hilden K."/>
            <person name="Makela M.R."/>
            <person name="Grigoriev I."/>
            <person name="Riley R."/>
        </authorList>
    </citation>
    <scope>NUCLEOTIDE SEQUENCE [LARGE SCALE GENOMIC DNA]</scope>
    <source>
        <strain evidence="1 2">FBCC195</strain>
    </source>
</reference>
<organism evidence="1 2">
    <name type="scientific">Hermanssonia centrifuga</name>
    <dbReference type="NCBI Taxonomy" id="98765"/>
    <lineage>
        <taxon>Eukaryota</taxon>
        <taxon>Fungi</taxon>
        <taxon>Dikarya</taxon>
        <taxon>Basidiomycota</taxon>
        <taxon>Agaricomycotina</taxon>
        <taxon>Agaricomycetes</taxon>
        <taxon>Polyporales</taxon>
        <taxon>Meruliaceae</taxon>
        <taxon>Hermanssonia</taxon>
    </lineage>
</organism>
<evidence type="ECO:0000313" key="1">
    <source>
        <dbReference type="EMBL" id="PSS22603.1"/>
    </source>
</evidence>
<comment type="caution">
    <text evidence="1">The sequence shown here is derived from an EMBL/GenBank/DDBJ whole genome shotgun (WGS) entry which is preliminary data.</text>
</comment>
<keyword evidence="2" id="KW-1185">Reference proteome</keyword>
<dbReference type="OrthoDB" id="630188at2759"/>
<dbReference type="STRING" id="98765.A0A2R6R751"/>
<feature type="non-terminal residue" evidence="1">
    <location>
        <position position="349"/>
    </location>
</feature>
<evidence type="ECO:0000313" key="2">
    <source>
        <dbReference type="Proteomes" id="UP000186601"/>
    </source>
</evidence>
<sequence>MSPRLTRYPITIWMGKLPSPAFRYLDIVLTRGGCKSMQTVSKGVIAYRTEGSTAPQVYAWITAFSISFIEDAPSIAMDLFACRDSVTENHFFSLSCLLYPHVIATPNYTLNPYWDRAWPQNLYLNPDSPLVPYLKPPAGFNMSITPLVTFRRVDLMLTQEQLTDVYHSLHPEQAQNEQFQLFGGDQVWELPPSEYLSLFTAPLPEANYGTLITSTAGHWTVGTIPGLKNDNLPGSGIQNVIDFFEDAMQVWAGMIQGWMDGEAKTGNGGKTAGGKMRQVVVRAYLPGHDGCHYIMHPWRTYEQENMKLPYNWGSIGTFNGIFENILSAPQYKNVHYLPIDRPALLRPDA</sequence>
<proteinExistence type="predicted"/>
<gene>
    <name evidence="1" type="ORF">PHLCEN_2v3087</name>
</gene>